<dbReference type="InterPro" id="IPR027417">
    <property type="entry name" value="P-loop_NTPase"/>
</dbReference>
<dbReference type="PROSITE" id="PS51417">
    <property type="entry name" value="ARF"/>
    <property type="match status" value="1"/>
</dbReference>
<keyword evidence="2 3" id="KW-0342">GTP-binding</keyword>
<dbReference type="GO" id="GO:0046872">
    <property type="term" value="F:metal ion binding"/>
    <property type="evidence" value="ECO:0007669"/>
    <property type="project" value="UniProtKB-KW"/>
</dbReference>
<accession>A0A5J4TB73</accession>
<dbReference type="OrthoDB" id="2011769at2759"/>
<evidence type="ECO:0000313" key="7">
    <source>
        <dbReference type="Proteomes" id="UP000324800"/>
    </source>
</evidence>
<evidence type="ECO:0000256" key="2">
    <source>
        <dbReference type="ARBA" id="ARBA00023134"/>
    </source>
</evidence>
<organism evidence="6 7">
    <name type="scientific">Streblomastix strix</name>
    <dbReference type="NCBI Taxonomy" id="222440"/>
    <lineage>
        <taxon>Eukaryota</taxon>
        <taxon>Metamonada</taxon>
        <taxon>Preaxostyla</taxon>
        <taxon>Oxymonadida</taxon>
        <taxon>Streblomastigidae</taxon>
        <taxon>Streblomastix</taxon>
    </lineage>
</organism>
<dbReference type="SUPFAM" id="SSF52540">
    <property type="entry name" value="P-loop containing nucleoside triphosphate hydrolases"/>
    <property type="match status" value="1"/>
</dbReference>
<dbReference type="Proteomes" id="UP000324800">
    <property type="component" value="Unassembled WGS sequence"/>
</dbReference>
<feature type="binding site" evidence="4">
    <location>
        <position position="31"/>
    </location>
    <ligand>
        <name>Mg(2+)</name>
        <dbReference type="ChEBI" id="CHEBI:18420"/>
    </ligand>
</feature>
<dbReference type="InterPro" id="IPR005225">
    <property type="entry name" value="Small_GTP-bd"/>
</dbReference>
<feature type="binding site" evidence="3">
    <location>
        <begin position="7"/>
        <end position="14"/>
    </location>
    <ligand>
        <name>GTP</name>
        <dbReference type="ChEBI" id="CHEBI:37565"/>
    </ligand>
</feature>
<dbReference type="PRINTS" id="PR00328">
    <property type="entry name" value="SAR1GTPBP"/>
</dbReference>
<gene>
    <name evidence="6" type="ORF">EZS28_049300</name>
</gene>
<keyword evidence="4" id="KW-0479">Metal-binding</keyword>
<dbReference type="CDD" id="cd00878">
    <property type="entry name" value="Arf_Arl"/>
    <property type="match status" value="1"/>
</dbReference>
<dbReference type="GO" id="GO:0003924">
    <property type="term" value="F:GTPase activity"/>
    <property type="evidence" value="ECO:0007669"/>
    <property type="project" value="InterPro"/>
</dbReference>
<dbReference type="NCBIfam" id="TIGR00231">
    <property type="entry name" value="small_GTP"/>
    <property type="match status" value="1"/>
</dbReference>
<dbReference type="AlphaFoldDB" id="A0A5J4TB73"/>
<evidence type="ECO:0000256" key="4">
    <source>
        <dbReference type="PIRSR" id="PIRSR606689-2"/>
    </source>
</evidence>
<evidence type="ECO:0000256" key="1">
    <source>
        <dbReference type="ARBA" id="ARBA00022741"/>
    </source>
</evidence>
<feature type="non-terminal residue" evidence="6">
    <location>
        <position position="97"/>
    </location>
</feature>
<reference evidence="6 7" key="1">
    <citation type="submission" date="2019-03" db="EMBL/GenBank/DDBJ databases">
        <title>Single cell metagenomics reveals metabolic interactions within the superorganism composed of flagellate Streblomastix strix and complex community of Bacteroidetes bacteria on its surface.</title>
        <authorList>
            <person name="Treitli S.C."/>
            <person name="Kolisko M."/>
            <person name="Husnik F."/>
            <person name="Keeling P."/>
            <person name="Hampl V."/>
        </authorList>
    </citation>
    <scope>NUCLEOTIDE SEQUENCE [LARGE SCALE GENOMIC DNA]</scope>
    <source>
        <strain evidence="6">ST1C</strain>
    </source>
</reference>
<evidence type="ECO:0000256" key="5">
    <source>
        <dbReference type="RuleBase" id="RU003925"/>
    </source>
</evidence>
<proteinExistence type="inferred from homology"/>
<dbReference type="EMBL" id="SNRW01035047">
    <property type="protein sequence ID" value="KAA6355172.1"/>
    <property type="molecule type" value="Genomic_DNA"/>
</dbReference>
<name>A0A5J4TB73_9EUKA</name>
<feature type="binding site" evidence="4">
    <location>
        <position position="14"/>
    </location>
    <ligand>
        <name>Mg(2+)</name>
        <dbReference type="ChEBI" id="CHEBI:18420"/>
    </ligand>
</feature>
<keyword evidence="4" id="KW-0460">Magnesium</keyword>
<dbReference type="PANTHER" id="PTHR45697">
    <property type="entry name" value="ADP-RIBOSYLATION FACTOR-LIKE PROTEIN 2-RELATED"/>
    <property type="match status" value="1"/>
</dbReference>
<sequence length="97" mass="11113">MRILLIGLDGAGKTTTMKKLKNEDTSKVSSTRGFNIETFQVGDVRLDVWDIGGQSYIRPYWRNYFEETDGIVWVVDSSDPERIEEGIIELEKILKAE</sequence>
<dbReference type="GO" id="GO:0005525">
    <property type="term" value="F:GTP binding"/>
    <property type="evidence" value="ECO:0007669"/>
    <property type="project" value="UniProtKB-KW"/>
</dbReference>
<dbReference type="InterPro" id="IPR044612">
    <property type="entry name" value="ARL2/3"/>
</dbReference>
<protein>
    <submittedName>
        <fullName evidence="6">Putative Arl2-family small GTPase</fullName>
    </submittedName>
</protein>
<dbReference type="Pfam" id="PF00025">
    <property type="entry name" value="Arf"/>
    <property type="match status" value="1"/>
</dbReference>
<dbReference type="Gene3D" id="3.40.50.300">
    <property type="entry name" value="P-loop containing nucleotide triphosphate hydrolases"/>
    <property type="match status" value="1"/>
</dbReference>
<evidence type="ECO:0000313" key="6">
    <source>
        <dbReference type="EMBL" id="KAA6355172.1"/>
    </source>
</evidence>
<feature type="binding site" evidence="3">
    <location>
        <position position="53"/>
    </location>
    <ligand>
        <name>GTP</name>
        <dbReference type="ChEBI" id="CHEBI:37565"/>
    </ligand>
</feature>
<evidence type="ECO:0000256" key="3">
    <source>
        <dbReference type="PIRSR" id="PIRSR606689-1"/>
    </source>
</evidence>
<comment type="similarity">
    <text evidence="5">Belongs to the small GTPase superfamily. Arf family.</text>
</comment>
<keyword evidence="1 3" id="KW-0547">Nucleotide-binding</keyword>
<comment type="caution">
    <text evidence="6">The sequence shown here is derived from an EMBL/GenBank/DDBJ whole genome shotgun (WGS) entry which is preliminary data.</text>
</comment>
<dbReference type="SMART" id="SM00177">
    <property type="entry name" value="ARF"/>
    <property type="match status" value="1"/>
</dbReference>
<dbReference type="InterPro" id="IPR006689">
    <property type="entry name" value="Small_GTPase_ARF/SAR"/>
</dbReference>